<dbReference type="OMA" id="HYTHRIE"/>
<dbReference type="InterPro" id="IPR039261">
    <property type="entry name" value="FNR_nucleotide-bd"/>
</dbReference>
<feature type="domain" description="Oxidoreductase FAD/NAD(P)-binding" evidence="5">
    <location>
        <begin position="1"/>
        <end position="109"/>
    </location>
</feature>
<evidence type="ECO:0000256" key="1">
    <source>
        <dbReference type="ARBA" id="ARBA00001974"/>
    </source>
</evidence>
<dbReference type="VEuPathDB" id="FungiDB:ASPCADRAFT_7945"/>
<dbReference type="Pfam" id="PF00175">
    <property type="entry name" value="NAD_binding_1"/>
    <property type="match status" value="1"/>
</dbReference>
<keyword evidence="3" id="KW-0274">FAD</keyword>
<dbReference type="InterPro" id="IPR001433">
    <property type="entry name" value="OxRdtase_FAD/NAD-bd"/>
</dbReference>
<dbReference type="EC" id="1.6.2.4" evidence="4"/>
<accession>A0A1R3RET0</accession>
<dbReference type="Gene3D" id="3.40.50.80">
    <property type="entry name" value="Nucleotide-binding domain of ferredoxin-NADP reductase (FNR) module"/>
    <property type="match status" value="1"/>
</dbReference>
<dbReference type="GO" id="GO:0005829">
    <property type="term" value="C:cytosol"/>
    <property type="evidence" value="ECO:0007669"/>
    <property type="project" value="TreeGrafter"/>
</dbReference>
<dbReference type="PANTHER" id="PTHR19384:SF17">
    <property type="entry name" value="NADPH--CYTOCHROME P450 REDUCTASE"/>
    <property type="match status" value="1"/>
</dbReference>
<evidence type="ECO:0000256" key="2">
    <source>
        <dbReference type="ARBA" id="ARBA00022630"/>
    </source>
</evidence>
<dbReference type="AlphaFoldDB" id="A0A1R3RET0"/>
<organism evidence="6 7">
    <name type="scientific">Aspergillus carbonarius (strain ITEM 5010)</name>
    <dbReference type="NCBI Taxonomy" id="602072"/>
    <lineage>
        <taxon>Eukaryota</taxon>
        <taxon>Fungi</taxon>
        <taxon>Dikarya</taxon>
        <taxon>Ascomycota</taxon>
        <taxon>Pezizomycotina</taxon>
        <taxon>Eurotiomycetes</taxon>
        <taxon>Eurotiomycetidae</taxon>
        <taxon>Eurotiales</taxon>
        <taxon>Aspergillaceae</taxon>
        <taxon>Aspergillus</taxon>
        <taxon>Aspergillus subgen. Circumdati</taxon>
    </lineage>
</organism>
<dbReference type="STRING" id="602072.A0A1R3RET0"/>
<proteinExistence type="predicted"/>
<dbReference type="GO" id="GO:0010181">
    <property type="term" value="F:FMN binding"/>
    <property type="evidence" value="ECO:0007669"/>
    <property type="project" value="TreeGrafter"/>
</dbReference>
<gene>
    <name evidence="6" type="ORF">ASPCADRAFT_7945</name>
</gene>
<dbReference type="PANTHER" id="PTHR19384">
    <property type="entry name" value="NITRIC OXIDE SYNTHASE-RELATED"/>
    <property type="match status" value="1"/>
</dbReference>
<keyword evidence="7" id="KW-1185">Reference proteome</keyword>
<comment type="cofactor">
    <cofactor evidence="1">
        <name>FAD</name>
        <dbReference type="ChEBI" id="CHEBI:57692"/>
    </cofactor>
</comment>
<dbReference type="GO" id="GO:0050660">
    <property type="term" value="F:flavin adenine dinucleotide binding"/>
    <property type="evidence" value="ECO:0007669"/>
    <property type="project" value="TreeGrafter"/>
</dbReference>
<dbReference type="GO" id="GO:0003958">
    <property type="term" value="F:NADPH-hemoprotein reductase activity"/>
    <property type="evidence" value="ECO:0007669"/>
    <property type="project" value="UniProtKB-EC"/>
</dbReference>
<protein>
    <recommendedName>
        <fullName evidence="4">NADPH--hemoprotein reductase</fullName>
        <ecNumber evidence="4">1.6.2.4</ecNumber>
    </recommendedName>
</protein>
<name>A0A1R3RET0_ASPC5</name>
<dbReference type="SUPFAM" id="SSF52343">
    <property type="entry name" value="Ferredoxin reductase-like, C-terminal NADP-linked domain"/>
    <property type="match status" value="1"/>
</dbReference>
<evidence type="ECO:0000256" key="3">
    <source>
        <dbReference type="ARBA" id="ARBA00022827"/>
    </source>
</evidence>
<sequence>MIANGSAIAPFLGFLHHRLRKWEAEGGVGKMLLLYGCRDEASHLYKDELGRIQDAFGGQLRLITAYSRKGAGYVQAQVRSNDRMIQEFLCREKANVYICGSVNMACSVREELLGVIQKKEGWTDPQARDFESSQLRTRRWQLGVWG</sequence>
<dbReference type="PRINTS" id="PR00371">
    <property type="entry name" value="FPNCR"/>
</dbReference>
<dbReference type="OrthoDB" id="1856718at2759"/>
<dbReference type="InterPro" id="IPR001709">
    <property type="entry name" value="Flavoprot_Pyr_Nucl_cyt_Rdtase"/>
</dbReference>
<evidence type="ECO:0000256" key="4">
    <source>
        <dbReference type="ARBA" id="ARBA00023797"/>
    </source>
</evidence>
<reference evidence="7" key="1">
    <citation type="journal article" date="2017" name="Genome Biol.">
        <title>Comparative genomics reveals high biological diversity and specific adaptations in the industrially and medically important fungal genus Aspergillus.</title>
        <authorList>
            <person name="de Vries R.P."/>
            <person name="Riley R."/>
            <person name="Wiebenga A."/>
            <person name="Aguilar-Osorio G."/>
            <person name="Amillis S."/>
            <person name="Uchima C.A."/>
            <person name="Anderluh G."/>
            <person name="Asadollahi M."/>
            <person name="Askin M."/>
            <person name="Barry K."/>
            <person name="Battaglia E."/>
            <person name="Bayram O."/>
            <person name="Benocci T."/>
            <person name="Braus-Stromeyer S.A."/>
            <person name="Caldana C."/>
            <person name="Canovas D."/>
            <person name="Cerqueira G.C."/>
            <person name="Chen F."/>
            <person name="Chen W."/>
            <person name="Choi C."/>
            <person name="Clum A."/>
            <person name="Dos Santos R.A."/>
            <person name="Damasio A.R."/>
            <person name="Diallinas G."/>
            <person name="Emri T."/>
            <person name="Fekete E."/>
            <person name="Flipphi M."/>
            <person name="Freyberg S."/>
            <person name="Gallo A."/>
            <person name="Gournas C."/>
            <person name="Habgood R."/>
            <person name="Hainaut M."/>
            <person name="Harispe M.L."/>
            <person name="Henrissat B."/>
            <person name="Hilden K.S."/>
            <person name="Hope R."/>
            <person name="Hossain A."/>
            <person name="Karabika E."/>
            <person name="Karaffa L."/>
            <person name="Karanyi Z."/>
            <person name="Krasevec N."/>
            <person name="Kuo A."/>
            <person name="Kusch H."/>
            <person name="LaButti K."/>
            <person name="Lagendijk E.L."/>
            <person name="Lapidus A."/>
            <person name="Levasseur A."/>
            <person name="Lindquist E."/>
            <person name="Lipzen A."/>
            <person name="Logrieco A.F."/>
            <person name="MacCabe A."/>
            <person name="Maekelae M.R."/>
            <person name="Malavazi I."/>
            <person name="Melin P."/>
            <person name="Meyer V."/>
            <person name="Mielnichuk N."/>
            <person name="Miskei M."/>
            <person name="Molnar A.P."/>
            <person name="Mule G."/>
            <person name="Ngan C.Y."/>
            <person name="Orejas M."/>
            <person name="Orosz E."/>
            <person name="Ouedraogo J.P."/>
            <person name="Overkamp K.M."/>
            <person name="Park H.-S."/>
            <person name="Perrone G."/>
            <person name="Piumi F."/>
            <person name="Punt P.J."/>
            <person name="Ram A.F."/>
            <person name="Ramon A."/>
            <person name="Rauscher S."/>
            <person name="Record E."/>
            <person name="Riano-Pachon D.M."/>
            <person name="Robert V."/>
            <person name="Roehrig J."/>
            <person name="Ruller R."/>
            <person name="Salamov A."/>
            <person name="Salih N.S."/>
            <person name="Samson R.A."/>
            <person name="Sandor E."/>
            <person name="Sanguinetti M."/>
            <person name="Schuetze T."/>
            <person name="Sepcic K."/>
            <person name="Shelest E."/>
            <person name="Sherlock G."/>
            <person name="Sophianopoulou V."/>
            <person name="Squina F.M."/>
            <person name="Sun H."/>
            <person name="Susca A."/>
            <person name="Todd R.B."/>
            <person name="Tsang A."/>
            <person name="Unkles S.E."/>
            <person name="van de Wiele N."/>
            <person name="van Rossen-Uffink D."/>
            <person name="Oliveira J.V."/>
            <person name="Vesth T.C."/>
            <person name="Visser J."/>
            <person name="Yu J.-H."/>
            <person name="Zhou M."/>
            <person name="Andersen M.R."/>
            <person name="Archer D.B."/>
            <person name="Baker S.E."/>
            <person name="Benoit I."/>
            <person name="Brakhage A.A."/>
            <person name="Braus G.H."/>
            <person name="Fischer R."/>
            <person name="Frisvad J.C."/>
            <person name="Goldman G.H."/>
            <person name="Houbraken J."/>
            <person name="Oakley B."/>
            <person name="Pocsi I."/>
            <person name="Scazzocchio C."/>
            <person name="Seiboth B."/>
            <person name="vanKuyk P.A."/>
            <person name="Wortman J."/>
            <person name="Dyer P.S."/>
            <person name="Grigoriev I.V."/>
        </authorList>
    </citation>
    <scope>NUCLEOTIDE SEQUENCE [LARGE SCALE GENOMIC DNA]</scope>
    <source>
        <strain evidence="7">ITEM 5010</strain>
    </source>
</reference>
<keyword evidence="2" id="KW-0285">Flavoprotein</keyword>
<evidence type="ECO:0000313" key="6">
    <source>
        <dbReference type="EMBL" id="OOF92996.1"/>
    </source>
</evidence>
<evidence type="ECO:0000313" key="7">
    <source>
        <dbReference type="Proteomes" id="UP000188318"/>
    </source>
</evidence>
<dbReference type="EMBL" id="KV907505">
    <property type="protein sequence ID" value="OOF92996.1"/>
    <property type="molecule type" value="Genomic_DNA"/>
</dbReference>
<evidence type="ECO:0000259" key="5">
    <source>
        <dbReference type="Pfam" id="PF00175"/>
    </source>
</evidence>
<dbReference type="Proteomes" id="UP000188318">
    <property type="component" value="Unassembled WGS sequence"/>
</dbReference>